<proteinExistence type="predicted"/>
<evidence type="ECO:0000313" key="3">
    <source>
        <dbReference type="Proteomes" id="UP000248259"/>
    </source>
</evidence>
<reference evidence="2 3" key="1">
    <citation type="submission" date="2018-06" db="EMBL/GenBank/DDBJ databases">
        <title>Azoarcus communis strain SWub3 genome.</title>
        <authorList>
            <person name="Zorraquino Salvo V."/>
            <person name="Toubiana D."/>
            <person name="Blumwald E."/>
        </authorList>
    </citation>
    <scope>NUCLEOTIDE SEQUENCE [LARGE SCALE GENOMIC DNA]</scope>
    <source>
        <strain evidence="2 3">SWub3</strain>
    </source>
</reference>
<feature type="transmembrane region" description="Helical" evidence="1">
    <location>
        <begin position="20"/>
        <end position="41"/>
    </location>
</feature>
<accession>A0A323V0F1</accession>
<keyword evidence="3" id="KW-1185">Reference proteome</keyword>
<sequence>MKAPAPIVLDFLPVRRPSSRLGWVALAVALAVLSMEGFQFVQAHRALDERAQLLAELQRQRASEPVPPAPVVQPALTVTEVQALVRVSTQLDADWGQVFVALDRVRGEDVAWIEIEGEALRGALRLTGQARSLDAVLAVLGRMRNDPVLAGAELGGHELTVVDGVTLVRFVMTSRWGGA</sequence>
<evidence type="ECO:0000256" key="1">
    <source>
        <dbReference type="SAM" id="Phobius"/>
    </source>
</evidence>
<dbReference type="OrthoDB" id="9180654at2"/>
<dbReference type="AlphaFoldDB" id="A0A323V0F1"/>
<keyword evidence="1" id="KW-1133">Transmembrane helix</keyword>
<protein>
    <recommendedName>
        <fullName evidence="4">PilN domain-containing protein</fullName>
    </recommendedName>
</protein>
<dbReference type="RefSeq" id="WP_110522751.1">
    <property type="nucleotide sequence ID" value="NZ_QKOE01000001.1"/>
</dbReference>
<evidence type="ECO:0000313" key="2">
    <source>
        <dbReference type="EMBL" id="PZA18452.1"/>
    </source>
</evidence>
<gene>
    <name evidence="2" type="ORF">DNK49_02675</name>
</gene>
<keyword evidence="1" id="KW-0472">Membrane</keyword>
<dbReference type="Proteomes" id="UP000248259">
    <property type="component" value="Unassembled WGS sequence"/>
</dbReference>
<name>A0A323V0F1_9RHOO</name>
<comment type="caution">
    <text evidence="2">The sequence shown here is derived from an EMBL/GenBank/DDBJ whole genome shotgun (WGS) entry which is preliminary data.</text>
</comment>
<dbReference type="EMBL" id="QKOE01000001">
    <property type="protein sequence ID" value="PZA18452.1"/>
    <property type="molecule type" value="Genomic_DNA"/>
</dbReference>
<evidence type="ECO:0008006" key="4">
    <source>
        <dbReference type="Google" id="ProtNLM"/>
    </source>
</evidence>
<keyword evidence="1" id="KW-0812">Transmembrane</keyword>
<organism evidence="2 3">
    <name type="scientific">Parazoarcus communis SWub3 = DSM 12120</name>
    <dbReference type="NCBI Taxonomy" id="1121029"/>
    <lineage>
        <taxon>Bacteria</taxon>
        <taxon>Pseudomonadati</taxon>
        <taxon>Pseudomonadota</taxon>
        <taxon>Betaproteobacteria</taxon>
        <taxon>Rhodocyclales</taxon>
        <taxon>Zoogloeaceae</taxon>
        <taxon>Parazoarcus</taxon>
    </lineage>
</organism>